<feature type="transmembrane region" description="Helical" evidence="6">
    <location>
        <begin position="286"/>
        <end position="308"/>
    </location>
</feature>
<feature type="transmembrane region" description="Helical" evidence="6">
    <location>
        <begin position="378"/>
        <end position="397"/>
    </location>
</feature>
<dbReference type="InterPro" id="IPR050833">
    <property type="entry name" value="Poly_Biosynth_Transport"/>
</dbReference>
<feature type="transmembrane region" description="Helical" evidence="6">
    <location>
        <begin position="169"/>
        <end position="192"/>
    </location>
</feature>
<dbReference type="EMBL" id="QKMR01000020">
    <property type="protein sequence ID" value="PYG86554.1"/>
    <property type="molecule type" value="Genomic_DNA"/>
</dbReference>
<evidence type="ECO:0000256" key="1">
    <source>
        <dbReference type="ARBA" id="ARBA00004651"/>
    </source>
</evidence>
<protein>
    <submittedName>
        <fullName evidence="7">O-antigen/teichoic acid export membrane protein</fullName>
    </submittedName>
</protein>
<feature type="transmembrane region" description="Helical" evidence="6">
    <location>
        <begin position="409"/>
        <end position="428"/>
    </location>
</feature>
<name>A0A318XHQ8_9FIRM</name>
<keyword evidence="3 6" id="KW-0812">Transmembrane</keyword>
<feature type="transmembrane region" description="Helical" evidence="6">
    <location>
        <begin position="320"/>
        <end position="340"/>
    </location>
</feature>
<comment type="caution">
    <text evidence="7">The sequence shown here is derived from an EMBL/GenBank/DDBJ whole genome shotgun (WGS) entry which is preliminary data.</text>
</comment>
<feature type="transmembrane region" description="Helical" evidence="6">
    <location>
        <begin position="12"/>
        <end position="34"/>
    </location>
</feature>
<dbReference type="Proteomes" id="UP000248132">
    <property type="component" value="Unassembled WGS sequence"/>
</dbReference>
<dbReference type="Pfam" id="PF01943">
    <property type="entry name" value="Polysacc_synt"/>
    <property type="match status" value="1"/>
</dbReference>
<gene>
    <name evidence="7" type="ORF">LY28_02982</name>
</gene>
<dbReference type="GO" id="GO:0005886">
    <property type="term" value="C:plasma membrane"/>
    <property type="evidence" value="ECO:0007669"/>
    <property type="project" value="UniProtKB-SubCell"/>
</dbReference>
<evidence type="ECO:0000256" key="3">
    <source>
        <dbReference type="ARBA" id="ARBA00022692"/>
    </source>
</evidence>
<evidence type="ECO:0000313" key="8">
    <source>
        <dbReference type="Proteomes" id="UP000248132"/>
    </source>
</evidence>
<feature type="transmembrane region" description="Helical" evidence="6">
    <location>
        <begin position="141"/>
        <end position="163"/>
    </location>
</feature>
<evidence type="ECO:0000256" key="2">
    <source>
        <dbReference type="ARBA" id="ARBA00022475"/>
    </source>
</evidence>
<dbReference type="AlphaFoldDB" id="A0A318XHQ8"/>
<dbReference type="PANTHER" id="PTHR30250">
    <property type="entry name" value="PST FAMILY PREDICTED COLANIC ACID TRANSPORTER"/>
    <property type="match status" value="1"/>
</dbReference>
<keyword evidence="2" id="KW-1003">Cell membrane</keyword>
<dbReference type="RefSeq" id="WP_110462963.1">
    <property type="nucleotide sequence ID" value="NZ_QKMR01000020.1"/>
</dbReference>
<accession>A0A318XHQ8</accession>
<feature type="transmembrane region" description="Helical" evidence="6">
    <location>
        <begin position="54"/>
        <end position="72"/>
    </location>
</feature>
<dbReference type="PANTHER" id="PTHR30250:SF11">
    <property type="entry name" value="O-ANTIGEN TRANSPORTER-RELATED"/>
    <property type="match status" value="1"/>
</dbReference>
<evidence type="ECO:0000313" key="7">
    <source>
        <dbReference type="EMBL" id="PYG86554.1"/>
    </source>
</evidence>
<proteinExistence type="predicted"/>
<keyword evidence="8" id="KW-1185">Reference proteome</keyword>
<evidence type="ECO:0000256" key="5">
    <source>
        <dbReference type="ARBA" id="ARBA00023136"/>
    </source>
</evidence>
<comment type="subcellular location">
    <subcellularLocation>
        <location evidence="1">Cell membrane</location>
        <topology evidence="1">Multi-pass membrane protein</topology>
    </subcellularLocation>
</comment>
<feature type="transmembrane region" description="Helical" evidence="6">
    <location>
        <begin position="111"/>
        <end position="129"/>
    </location>
</feature>
<reference evidence="7 8" key="1">
    <citation type="submission" date="2018-06" db="EMBL/GenBank/DDBJ databases">
        <title>Genomic Encyclopedia of Type Strains, Phase I: the one thousand microbial genomes (KMG-I) project.</title>
        <authorList>
            <person name="Kyrpides N."/>
        </authorList>
    </citation>
    <scope>NUCLEOTIDE SEQUENCE [LARGE SCALE GENOMIC DNA]</scope>
    <source>
        <strain evidence="7 8">DSM 19573</strain>
    </source>
</reference>
<feature type="transmembrane region" description="Helical" evidence="6">
    <location>
        <begin position="84"/>
        <end position="105"/>
    </location>
</feature>
<evidence type="ECO:0000256" key="6">
    <source>
        <dbReference type="SAM" id="Phobius"/>
    </source>
</evidence>
<keyword evidence="5 6" id="KW-0472">Membrane</keyword>
<dbReference type="InterPro" id="IPR002797">
    <property type="entry name" value="Polysacc_synth"/>
</dbReference>
<keyword evidence="4 6" id="KW-1133">Transmembrane helix</keyword>
<feature type="transmembrane region" description="Helical" evidence="6">
    <location>
        <begin position="352"/>
        <end position="372"/>
    </location>
</feature>
<sequence>MNNKFKQLLSNTFAFAIGNILTKLILFFLMPLYTSAMTTQQFGIAELLNNSVEFALPIASLCIYDAVFRYAIDKDADHKKLLTNGLNILFKSFIIAGVLIFALNWFIKYEYAWHFGLMLFTAALRQLFAQFARGVGHVKRFAVSGILNALFLGIFNVIFLVGFNLDIDGYLISIILSNFISTVFIMFASKIYRYISFDSIDKELLKSMLIFSLPQIPNMLSWWITNLSSRYVIAGFCGAGLAGLFTAASKLPSMVNLLTSIFQKAWQFSSSRELGEKDSNEFFSDVFKAFSAFILISCSGLILLVPLISKFILKGDFYQAWIYVPLLMVSAALNSYSVYFGTFYTAAKKNKMIMVSTMIGAAVSLFICFITIPFIGIYGALIASVISYLVIVMIRIFDTQKYVTIDLNWKINITTFALLLLQAILMTLDLQFSQILSCACFIAILGGNIANYYKDIFTIAKKVINTHNETHLLK</sequence>
<dbReference type="OrthoDB" id="3249502at2"/>
<organism evidence="7 8">
    <name type="scientific">Ruminiclostridium sufflavum DSM 19573</name>
    <dbReference type="NCBI Taxonomy" id="1121337"/>
    <lineage>
        <taxon>Bacteria</taxon>
        <taxon>Bacillati</taxon>
        <taxon>Bacillota</taxon>
        <taxon>Clostridia</taxon>
        <taxon>Eubacteriales</taxon>
        <taxon>Oscillospiraceae</taxon>
        <taxon>Ruminiclostridium</taxon>
    </lineage>
</organism>
<evidence type="ECO:0000256" key="4">
    <source>
        <dbReference type="ARBA" id="ARBA00022989"/>
    </source>
</evidence>
<feature type="transmembrane region" description="Helical" evidence="6">
    <location>
        <begin position="434"/>
        <end position="453"/>
    </location>
</feature>